<comment type="pathway">
    <text evidence="4">Protein modification; protein ubiquitination.</text>
</comment>
<evidence type="ECO:0000256" key="6">
    <source>
        <dbReference type="ARBA" id="ARBA00012251"/>
    </source>
</evidence>
<dbReference type="Proteomes" id="UP001190926">
    <property type="component" value="Unassembled WGS sequence"/>
</dbReference>
<accession>A0AAD4IPL2</accession>
<dbReference type="GO" id="GO:0008270">
    <property type="term" value="F:zinc ion binding"/>
    <property type="evidence" value="ECO:0007669"/>
    <property type="project" value="UniProtKB-KW"/>
</dbReference>
<feature type="domain" description="RING-type" evidence="16">
    <location>
        <begin position="122"/>
        <end position="336"/>
    </location>
</feature>
<evidence type="ECO:0000256" key="9">
    <source>
        <dbReference type="ARBA" id="ARBA00022737"/>
    </source>
</evidence>
<dbReference type="InterPro" id="IPR001841">
    <property type="entry name" value="Znf_RING"/>
</dbReference>
<keyword evidence="8" id="KW-0479">Metal-binding</keyword>
<evidence type="ECO:0000256" key="1">
    <source>
        <dbReference type="ARBA" id="ARBA00001798"/>
    </source>
</evidence>
<evidence type="ECO:0000256" key="12">
    <source>
        <dbReference type="ARBA" id="ARBA00022833"/>
    </source>
</evidence>
<reference evidence="17 18" key="1">
    <citation type="journal article" date="2021" name="Nat. Commun.">
        <title>Incipient diploidization of the medicinal plant Perilla within 10,000 years.</title>
        <authorList>
            <person name="Zhang Y."/>
            <person name="Shen Q."/>
            <person name="Leng L."/>
            <person name="Zhang D."/>
            <person name="Chen S."/>
            <person name="Shi Y."/>
            <person name="Ning Z."/>
            <person name="Chen S."/>
        </authorList>
    </citation>
    <scope>NUCLEOTIDE SEQUENCE [LARGE SCALE GENOMIC DNA]</scope>
    <source>
        <strain evidence="18">cv. PC099</strain>
    </source>
</reference>
<dbReference type="EC" id="2.3.2.31" evidence="6"/>
<evidence type="ECO:0000256" key="3">
    <source>
        <dbReference type="ARBA" id="ARBA00003976"/>
    </source>
</evidence>
<protein>
    <recommendedName>
        <fullName evidence="6">RBR-type E3 ubiquitin transferase</fullName>
        <ecNumber evidence="6">2.3.2.31</ecNumber>
    </recommendedName>
</protein>
<dbReference type="GO" id="GO:0061630">
    <property type="term" value="F:ubiquitin protein ligase activity"/>
    <property type="evidence" value="ECO:0007669"/>
    <property type="project" value="UniProtKB-EC"/>
</dbReference>
<comment type="caution">
    <text evidence="17">The sequence shown here is derived from an EMBL/GenBank/DDBJ whole genome shotgun (WGS) entry which is preliminary data.</text>
</comment>
<comment type="cofactor">
    <cofactor evidence="2">
        <name>Zn(2+)</name>
        <dbReference type="ChEBI" id="CHEBI:29105"/>
    </cofactor>
</comment>
<dbReference type="InterPro" id="IPR013083">
    <property type="entry name" value="Znf_RING/FYVE/PHD"/>
</dbReference>
<evidence type="ECO:0000256" key="2">
    <source>
        <dbReference type="ARBA" id="ARBA00001947"/>
    </source>
</evidence>
<dbReference type="InterPro" id="IPR002867">
    <property type="entry name" value="IBR_dom"/>
</dbReference>
<keyword evidence="9" id="KW-0677">Repeat</keyword>
<keyword evidence="14" id="KW-0175">Coiled coil</keyword>
<evidence type="ECO:0000313" key="17">
    <source>
        <dbReference type="EMBL" id="KAH6756780.1"/>
    </source>
</evidence>
<feature type="domain" description="RING-type" evidence="15">
    <location>
        <begin position="126"/>
        <end position="174"/>
    </location>
</feature>
<keyword evidence="11" id="KW-0833">Ubl conjugation pathway</keyword>
<dbReference type="InterPro" id="IPR045840">
    <property type="entry name" value="Ariadne"/>
</dbReference>
<evidence type="ECO:0000259" key="15">
    <source>
        <dbReference type="PROSITE" id="PS50089"/>
    </source>
</evidence>
<comment type="similarity">
    <text evidence="5">Belongs to the RBR family. Ariadne subfamily.</text>
</comment>
<dbReference type="SMART" id="SM00647">
    <property type="entry name" value="IBR"/>
    <property type="match status" value="2"/>
</dbReference>
<feature type="coiled-coil region" evidence="14">
    <location>
        <begin position="360"/>
        <end position="387"/>
    </location>
</feature>
<dbReference type="PANTHER" id="PTHR11685">
    <property type="entry name" value="RBR FAMILY RING FINGER AND IBR DOMAIN-CONTAINING"/>
    <property type="match status" value="1"/>
</dbReference>
<evidence type="ECO:0000256" key="4">
    <source>
        <dbReference type="ARBA" id="ARBA00004906"/>
    </source>
</evidence>
<comment type="catalytic activity">
    <reaction evidence="1">
        <text>[E2 ubiquitin-conjugating enzyme]-S-ubiquitinyl-L-cysteine + [acceptor protein]-L-lysine = [E2 ubiquitin-conjugating enzyme]-L-cysteine + [acceptor protein]-N(6)-ubiquitinyl-L-lysine.</text>
        <dbReference type="EC" id="2.3.2.31"/>
    </reaction>
</comment>
<keyword evidence="10 13" id="KW-0863">Zinc-finger</keyword>
<organism evidence="17 18">
    <name type="scientific">Perilla frutescens var. hirtella</name>
    <name type="common">Perilla citriodora</name>
    <name type="synonym">Perilla setoyensis</name>
    <dbReference type="NCBI Taxonomy" id="608512"/>
    <lineage>
        <taxon>Eukaryota</taxon>
        <taxon>Viridiplantae</taxon>
        <taxon>Streptophyta</taxon>
        <taxon>Embryophyta</taxon>
        <taxon>Tracheophyta</taxon>
        <taxon>Spermatophyta</taxon>
        <taxon>Magnoliopsida</taxon>
        <taxon>eudicotyledons</taxon>
        <taxon>Gunneridae</taxon>
        <taxon>Pentapetalae</taxon>
        <taxon>asterids</taxon>
        <taxon>lamiids</taxon>
        <taxon>Lamiales</taxon>
        <taxon>Lamiaceae</taxon>
        <taxon>Nepetoideae</taxon>
        <taxon>Elsholtzieae</taxon>
        <taxon>Perilla</taxon>
    </lineage>
</organism>
<dbReference type="PROSITE" id="PS50089">
    <property type="entry name" value="ZF_RING_2"/>
    <property type="match status" value="1"/>
</dbReference>
<keyword evidence="7" id="KW-0808">Transferase</keyword>
<dbReference type="Pfam" id="PF19422">
    <property type="entry name" value="Ariadne"/>
    <property type="match status" value="1"/>
</dbReference>
<evidence type="ECO:0000256" key="13">
    <source>
        <dbReference type="PROSITE-ProRule" id="PRU00175"/>
    </source>
</evidence>
<evidence type="ECO:0000256" key="5">
    <source>
        <dbReference type="ARBA" id="ARBA00005884"/>
    </source>
</evidence>
<dbReference type="CDD" id="cd16773">
    <property type="entry name" value="RING-HC_RBR_TRIAD1"/>
    <property type="match status" value="1"/>
</dbReference>
<dbReference type="InterPro" id="IPR044066">
    <property type="entry name" value="TRIAD_supradom"/>
</dbReference>
<proteinExistence type="inferred from homology"/>
<dbReference type="InterPro" id="IPR031127">
    <property type="entry name" value="E3_UB_ligase_RBR"/>
</dbReference>
<evidence type="ECO:0000256" key="14">
    <source>
        <dbReference type="SAM" id="Coils"/>
    </source>
</evidence>
<dbReference type="AlphaFoldDB" id="A0AAD4IPL2"/>
<sequence length="529" mass="61073">MEEDYGYGSSDGEFYDDDDDDLAQGFEETIDDIEFSGSNCKHLPCKVIRKESLLAAQKNDLQRVMDLLLLKEHHARTLLIHYCWNADKIFTEFIEKGKERLYAEAGVSVSDSSNRGSCHVSSEITCEICFEDFVASETTTMECGHCFCNECWTEHFIVKINEGQSRRIACMANRCYSICDEGSIRNLVCARDPELAEKFDRFLLESYIEDNESVKWCPSVPHCGNAVRVDSDECCEVECACGRQFCFTCSSEPHSPCSCVMWEHWVRKCKDESETVEWITENTKFCPKCHKPVEKNGGCNLVRCICGQAFCWLCGGATGIAHTWTSIEGHDCGRYNEKHGQETQRARKEVWRYTHYYNRHKAHKDSLEAEEKLEEKLQQKIATLESRNLEDKDFSWLSNGCHRLIRSRKFLLYSYPYAYYMFGDELFEKEISSKEKTIKQNLFEDQQQQLEANIERLSMFLEEPFANYAEDKILEIKMKIITLSAVTDKFCGKLFECIDNELLSPLQQATHLIAPYKSKGVEKASELPD</sequence>
<dbReference type="GO" id="GO:0016567">
    <property type="term" value="P:protein ubiquitination"/>
    <property type="evidence" value="ECO:0007669"/>
    <property type="project" value="InterPro"/>
</dbReference>
<evidence type="ECO:0000256" key="7">
    <source>
        <dbReference type="ARBA" id="ARBA00022679"/>
    </source>
</evidence>
<comment type="function">
    <text evidence="3">Might act as an E3 ubiquitin-protein ligase, or as part of E3 complex, which accepts ubiquitin from specific E2 ubiquitin-conjugating enzymes and then transfers it to substrates.</text>
</comment>
<dbReference type="PROSITE" id="PS51873">
    <property type="entry name" value="TRIAD"/>
    <property type="match status" value="1"/>
</dbReference>
<dbReference type="EMBL" id="SDAM02029514">
    <property type="protein sequence ID" value="KAH6756780.1"/>
    <property type="molecule type" value="Genomic_DNA"/>
</dbReference>
<evidence type="ECO:0000256" key="8">
    <source>
        <dbReference type="ARBA" id="ARBA00022723"/>
    </source>
</evidence>
<dbReference type="Gene3D" id="1.20.120.1750">
    <property type="match status" value="1"/>
</dbReference>
<name>A0AAD4IPL2_PERFH</name>
<dbReference type="Gene3D" id="3.30.40.10">
    <property type="entry name" value="Zinc/RING finger domain, C3HC4 (zinc finger)"/>
    <property type="match status" value="1"/>
</dbReference>
<gene>
    <name evidence="17" type="ORF">C2S53_000181</name>
</gene>
<dbReference type="CDD" id="cd22586">
    <property type="entry name" value="Rcat_RBR_ARI1-like"/>
    <property type="match status" value="1"/>
</dbReference>
<dbReference type="Pfam" id="PF01485">
    <property type="entry name" value="IBR"/>
    <property type="match status" value="2"/>
</dbReference>
<evidence type="ECO:0000256" key="11">
    <source>
        <dbReference type="ARBA" id="ARBA00022786"/>
    </source>
</evidence>
<dbReference type="FunFam" id="3.30.40.10:FF:000019">
    <property type="entry name" value="RBR-type E3 ubiquitin transferase"/>
    <property type="match status" value="1"/>
</dbReference>
<evidence type="ECO:0000256" key="10">
    <source>
        <dbReference type="ARBA" id="ARBA00022771"/>
    </source>
</evidence>
<keyword evidence="18" id="KW-1185">Reference proteome</keyword>
<dbReference type="SUPFAM" id="SSF57850">
    <property type="entry name" value="RING/U-box"/>
    <property type="match status" value="3"/>
</dbReference>
<dbReference type="CDD" id="cd20346">
    <property type="entry name" value="BRcat_RBR_ANKIB1"/>
    <property type="match status" value="1"/>
</dbReference>
<keyword evidence="12" id="KW-0862">Zinc</keyword>
<evidence type="ECO:0000259" key="16">
    <source>
        <dbReference type="PROSITE" id="PS51873"/>
    </source>
</evidence>
<dbReference type="FunFam" id="1.20.120.1750:FF:000013">
    <property type="entry name" value="RBR-type E3 ubiquitin transferase"/>
    <property type="match status" value="1"/>
</dbReference>
<evidence type="ECO:0000313" key="18">
    <source>
        <dbReference type="Proteomes" id="UP001190926"/>
    </source>
</evidence>